<accession>A0A1F7YXV5</accession>
<proteinExistence type="predicted"/>
<dbReference type="Proteomes" id="UP000177169">
    <property type="component" value="Unassembled WGS sequence"/>
</dbReference>
<keyword evidence="1" id="KW-1133">Transmembrane helix</keyword>
<feature type="transmembrane region" description="Helical" evidence="1">
    <location>
        <begin position="20"/>
        <end position="53"/>
    </location>
</feature>
<evidence type="ECO:0000313" key="3">
    <source>
        <dbReference type="Proteomes" id="UP000177169"/>
    </source>
</evidence>
<evidence type="ECO:0000313" key="2">
    <source>
        <dbReference type="EMBL" id="OGM32163.1"/>
    </source>
</evidence>
<evidence type="ECO:0000256" key="1">
    <source>
        <dbReference type="SAM" id="Phobius"/>
    </source>
</evidence>
<keyword evidence="1" id="KW-0812">Transmembrane</keyword>
<name>A0A1F7YXV5_9BACT</name>
<keyword evidence="1" id="KW-0472">Membrane</keyword>
<dbReference type="AlphaFoldDB" id="A0A1F7YXV5"/>
<gene>
    <name evidence="2" type="ORF">A3D01_02135</name>
</gene>
<organism evidence="2 3">
    <name type="scientific">Candidatus Woesebacteria bacterium RIFCSPHIGHO2_02_FULL_39_13</name>
    <dbReference type="NCBI Taxonomy" id="1802505"/>
    <lineage>
        <taxon>Bacteria</taxon>
        <taxon>Candidatus Woeseibacteriota</taxon>
    </lineage>
</organism>
<reference evidence="2 3" key="1">
    <citation type="journal article" date="2016" name="Nat. Commun.">
        <title>Thousands of microbial genomes shed light on interconnected biogeochemical processes in an aquifer system.</title>
        <authorList>
            <person name="Anantharaman K."/>
            <person name="Brown C.T."/>
            <person name="Hug L.A."/>
            <person name="Sharon I."/>
            <person name="Castelle C.J."/>
            <person name="Probst A.J."/>
            <person name="Thomas B.C."/>
            <person name="Singh A."/>
            <person name="Wilkins M.J."/>
            <person name="Karaoz U."/>
            <person name="Brodie E.L."/>
            <person name="Williams K.H."/>
            <person name="Hubbard S.S."/>
            <person name="Banfield J.F."/>
        </authorList>
    </citation>
    <scope>NUCLEOTIDE SEQUENCE [LARGE SCALE GENOMIC DNA]</scope>
</reference>
<protein>
    <submittedName>
        <fullName evidence="2">Uncharacterized protein</fullName>
    </submittedName>
</protein>
<comment type="caution">
    <text evidence="2">The sequence shown here is derived from an EMBL/GenBank/DDBJ whole genome shotgun (WGS) entry which is preliminary data.</text>
</comment>
<sequence length="63" mass="6561">MAERDWGKDIVNVSRTIDAATIMGTLIFGGLSPALVAFAIEASVVTLAGGEIADASLKRGKKR</sequence>
<dbReference type="EMBL" id="MGGR01000035">
    <property type="protein sequence ID" value="OGM32163.1"/>
    <property type="molecule type" value="Genomic_DNA"/>
</dbReference>